<evidence type="ECO:0000256" key="1">
    <source>
        <dbReference type="SAM" id="MobiDB-lite"/>
    </source>
</evidence>
<feature type="region of interest" description="Disordered" evidence="1">
    <location>
        <begin position="266"/>
        <end position="335"/>
    </location>
</feature>
<evidence type="ECO:0000313" key="3">
    <source>
        <dbReference type="Proteomes" id="UP000799539"/>
    </source>
</evidence>
<organism evidence="2 3">
    <name type="scientific">Cercospora zeae-maydis SCOH1-5</name>
    <dbReference type="NCBI Taxonomy" id="717836"/>
    <lineage>
        <taxon>Eukaryota</taxon>
        <taxon>Fungi</taxon>
        <taxon>Dikarya</taxon>
        <taxon>Ascomycota</taxon>
        <taxon>Pezizomycotina</taxon>
        <taxon>Dothideomycetes</taxon>
        <taxon>Dothideomycetidae</taxon>
        <taxon>Mycosphaerellales</taxon>
        <taxon>Mycosphaerellaceae</taxon>
        <taxon>Cercospora</taxon>
    </lineage>
</organism>
<keyword evidence="3" id="KW-1185">Reference proteome</keyword>
<feature type="non-terminal residue" evidence="2">
    <location>
        <position position="1"/>
    </location>
</feature>
<evidence type="ECO:0000313" key="2">
    <source>
        <dbReference type="EMBL" id="KAF2207513.1"/>
    </source>
</evidence>
<protein>
    <submittedName>
        <fullName evidence="2">Uncharacterized protein</fullName>
    </submittedName>
</protein>
<feature type="non-terminal residue" evidence="2">
    <location>
        <position position="385"/>
    </location>
</feature>
<gene>
    <name evidence="2" type="ORF">CERZMDRAFT_3107</name>
</gene>
<proteinExistence type="predicted"/>
<dbReference type="Proteomes" id="UP000799539">
    <property type="component" value="Unassembled WGS sequence"/>
</dbReference>
<feature type="region of interest" description="Disordered" evidence="1">
    <location>
        <begin position="170"/>
        <end position="222"/>
    </location>
</feature>
<name>A0A6A6F232_9PEZI</name>
<accession>A0A6A6F232</accession>
<dbReference type="AlphaFoldDB" id="A0A6A6F232"/>
<reference evidence="2" key="1">
    <citation type="journal article" date="2020" name="Stud. Mycol.">
        <title>101 Dothideomycetes genomes: a test case for predicting lifestyles and emergence of pathogens.</title>
        <authorList>
            <person name="Haridas S."/>
            <person name="Albert R."/>
            <person name="Binder M."/>
            <person name="Bloem J."/>
            <person name="Labutti K."/>
            <person name="Salamov A."/>
            <person name="Andreopoulos B."/>
            <person name="Baker S."/>
            <person name="Barry K."/>
            <person name="Bills G."/>
            <person name="Bluhm B."/>
            <person name="Cannon C."/>
            <person name="Castanera R."/>
            <person name="Culley D."/>
            <person name="Daum C."/>
            <person name="Ezra D."/>
            <person name="Gonzalez J."/>
            <person name="Henrissat B."/>
            <person name="Kuo A."/>
            <person name="Liang C."/>
            <person name="Lipzen A."/>
            <person name="Lutzoni F."/>
            <person name="Magnuson J."/>
            <person name="Mondo S."/>
            <person name="Nolan M."/>
            <person name="Ohm R."/>
            <person name="Pangilinan J."/>
            <person name="Park H.-J."/>
            <person name="Ramirez L."/>
            <person name="Alfaro M."/>
            <person name="Sun H."/>
            <person name="Tritt A."/>
            <person name="Yoshinaga Y."/>
            <person name="Zwiers L.-H."/>
            <person name="Turgeon B."/>
            <person name="Goodwin S."/>
            <person name="Spatafora J."/>
            <person name="Crous P."/>
            <person name="Grigoriev I."/>
        </authorList>
    </citation>
    <scope>NUCLEOTIDE SEQUENCE</scope>
    <source>
        <strain evidence="2">SCOH1-5</strain>
    </source>
</reference>
<dbReference type="OrthoDB" id="5578001at2759"/>
<sequence>PEPRELLPPLLACLATSTVSPQPPPALLPLLAPILRQRVSFLSQSRTDGWLPLLSWDLGRGAKLPQAVGHMNLEPHPVSGELELEDVSGVKYRRLDQETLQVRLEVEQFGMLPVYVWCENDEHGSSGAGWRLAELRTLNDINDGTEWFDTAHEANDAAGSGHKAQATLGANAAQGGSGSDMDDSNDDYWAAYDRTPGQTPARTPAKRSPAPFASGLSQQLPDSEEDDYYARYGEEVQPAMDSHDPDEDTGEVGQSSLNGHVLASVTASAPPDSTDYRTSLQPHDAWGAKDSAIASASERSPEQESHEQLSMPRPISPASSHSSIDRLEEKAAEMSTANDFAQRAVQQHISTDIKSLFRLAKASGMDREEFVHIVQRELDVLGLLD</sequence>
<dbReference type="EMBL" id="ML992703">
    <property type="protein sequence ID" value="KAF2207513.1"/>
    <property type="molecule type" value="Genomic_DNA"/>
</dbReference>
<feature type="compositionally biased region" description="Basic and acidic residues" evidence="1">
    <location>
        <begin position="323"/>
        <end position="332"/>
    </location>
</feature>